<dbReference type="InterPro" id="IPR050583">
    <property type="entry name" value="Mycobacterial_A85_antigen"/>
</dbReference>
<dbReference type="EMBL" id="AZFH01000011">
    <property type="protein sequence ID" value="KRL83291.1"/>
    <property type="molecule type" value="Genomic_DNA"/>
</dbReference>
<dbReference type="InterPro" id="IPR000801">
    <property type="entry name" value="Esterase-like"/>
</dbReference>
<dbReference type="SUPFAM" id="SSF53474">
    <property type="entry name" value="alpha/beta-Hydrolases"/>
    <property type="match status" value="1"/>
</dbReference>
<dbReference type="PANTHER" id="PTHR48098:SF6">
    <property type="entry name" value="FERRI-BACILLIBACTIN ESTERASE BESA"/>
    <property type="match status" value="1"/>
</dbReference>
<dbReference type="Gene3D" id="3.40.50.1820">
    <property type="entry name" value="alpha/beta hydrolase"/>
    <property type="match status" value="1"/>
</dbReference>
<gene>
    <name evidence="1" type="ORF">FC36_GL000335</name>
</gene>
<evidence type="ECO:0000313" key="1">
    <source>
        <dbReference type="EMBL" id="KRL83291.1"/>
    </source>
</evidence>
<accession>A0A0R1U163</accession>
<dbReference type="RefSeq" id="WP_051527940.1">
    <property type="nucleotide sequence ID" value="NZ_AZFH01000011.1"/>
</dbReference>
<protein>
    <submittedName>
        <fullName evidence="1">Esterase</fullName>
    </submittedName>
</protein>
<dbReference type="InterPro" id="IPR029058">
    <property type="entry name" value="AB_hydrolase_fold"/>
</dbReference>
<dbReference type="STRING" id="1423740.FC36_GL000335"/>
<dbReference type="Pfam" id="PF00756">
    <property type="entry name" value="Esterase"/>
    <property type="match status" value="1"/>
</dbReference>
<name>A0A0R1U163_9LACO</name>
<proteinExistence type="predicted"/>
<dbReference type="PANTHER" id="PTHR48098">
    <property type="entry name" value="ENTEROCHELIN ESTERASE-RELATED"/>
    <property type="match status" value="1"/>
</dbReference>
<dbReference type="AlphaFoldDB" id="A0A0R1U163"/>
<sequence length="122" mass="14413">MADNYLYLEQHWLEVPYYQSKRRVRVLLPANYYEHPDKNYPVLYMHDGQNVFYSKEAFAGYSWKIIPLIKQPPNLPQVIVVGIDNAEANRLDEYTPWPINDHHFKNLGGHGFAYSDWVVNTV</sequence>
<dbReference type="Proteomes" id="UP000051048">
    <property type="component" value="Unassembled WGS sequence"/>
</dbReference>
<dbReference type="PATRIC" id="fig|1423740.3.peg.360"/>
<comment type="caution">
    <text evidence="1">The sequence shown here is derived from an EMBL/GenBank/DDBJ whole genome shotgun (WGS) entry which is preliminary data.</text>
</comment>
<evidence type="ECO:0000313" key="2">
    <source>
        <dbReference type="Proteomes" id="UP000051048"/>
    </source>
</evidence>
<organism evidence="1 2">
    <name type="scientific">Ligilactobacillus equi DSM 15833 = JCM 10991</name>
    <dbReference type="NCBI Taxonomy" id="1423740"/>
    <lineage>
        <taxon>Bacteria</taxon>
        <taxon>Bacillati</taxon>
        <taxon>Bacillota</taxon>
        <taxon>Bacilli</taxon>
        <taxon>Lactobacillales</taxon>
        <taxon>Lactobacillaceae</taxon>
        <taxon>Ligilactobacillus</taxon>
    </lineage>
</organism>
<reference evidence="1 2" key="1">
    <citation type="journal article" date="2015" name="Genome Announc.">
        <title>Expanding the biotechnology potential of lactobacilli through comparative genomics of 213 strains and associated genera.</title>
        <authorList>
            <person name="Sun Z."/>
            <person name="Harris H.M."/>
            <person name="McCann A."/>
            <person name="Guo C."/>
            <person name="Argimon S."/>
            <person name="Zhang W."/>
            <person name="Yang X."/>
            <person name="Jeffery I.B."/>
            <person name="Cooney J.C."/>
            <person name="Kagawa T.F."/>
            <person name="Liu W."/>
            <person name="Song Y."/>
            <person name="Salvetti E."/>
            <person name="Wrobel A."/>
            <person name="Rasinkangas P."/>
            <person name="Parkhill J."/>
            <person name="Rea M.C."/>
            <person name="O'Sullivan O."/>
            <person name="Ritari J."/>
            <person name="Douillard F.P."/>
            <person name="Paul Ross R."/>
            <person name="Yang R."/>
            <person name="Briner A.E."/>
            <person name="Felis G.E."/>
            <person name="de Vos W.M."/>
            <person name="Barrangou R."/>
            <person name="Klaenhammer T.R."/>
            <person name="Caufield P.W."/>
            <person name="Cui Y."/>
            <person name="Zhang H."/>
            <person name="O'Toole P.W."/>
        </authorList>
    </citation>
    <scope>NUCLEOTIDE SEQUENCE [LARGE SCALE GENOMIC DNA]</scope>
    <source>
        <strain evidence="1 2">DSM 15833</strain>
    </source>
</reference>